<evidence type="ECO:0000313" key="2">
    <source>
        <dbReference type="EMBL" id="SMB88788.1"/>
    </source>
</evidence>
<dbReference type="EMBL" id="FWWU01000009">
    <property type="protein sequence ID" value="SMB88788.1"/>
    <property type="molecule type" value="Genomic_DNA"/>
</dbReference>
<gene>
    <name evidence="2" type="ORF">SAMN00790413_00181</name>
</gene>
<keyword evidence="3" id="KW-1185">Reference proteome</keyword>
<dbReference type="Proteomes" id="UP000192582">
    <property type="component" value="Unassembled WGS sequence"/>
</dbReference>
<protein>
    <submittedName>
        <fullName evidence="2">Calcineurin-like phosphoesterase</fullName>
    </submittedName>
</protein>
<reference evidence="2 3" key="1">
    <citation type="submission" date="2017-04" db="EMBL/GenBank/DDBJ databases">
        <authorList>
            <person name="Afonso C.L."/>
            <person name="Miller P.J."/>
            <person name="Scott M.A."/>
            <person name="Spackman E."/>
            <person name="Goraichik I."/>
            <person name="Dimitrov K.M."/>
            <person name="Suarez D.L."/>
            <person name="Swayne D.E."/>
        </authorList>
    </citation>
    <scope>NUCLEOTIDE SEQUENCE [LARGE SCALE GENOMIC DNA]</scope>
    <source>
        <strain evidence="2 3">KR-140</strain>
    </source>
</reference>
<dbReference type="GO" id="GO:0016787">
    <property type="term" value="F:hydrolase activity"/>
    <property type="evidence" value="ECO:0007669"/>
    <property type="project" value="InterPro"/>
</dbReference>
<dbReference type="InterPro" id="IPR029052">
    <property type="entry name" value="Metallo-depent_PP-like"/>
</dbReference>
<dbReference type="STRING" id="695939.SAMN00790413_00181"/>
<dbReference type="Gene3D" id="3.60.21.10">
    <property type="match status" value="1"/>
</dbReference>
<dbReference type="Pfam" id="PF00149">
    <property type="entry name" value="Metallophos"/>
    <property type="match status" value="1"/>
</dbReference>
<dbReference type="InterPro" id="IPR004843">
    <property type="entry name" value="Calcineurin-like_PHP"/>
</dbReference>
<proteinExistence type="predicted"/>
<dbReference type="SUPFAM" id="SSF56300">
    <property type="entry name" value="Metallo-dependent phosphatases"/>
    <property type="match status" value="1"/>
</dbReference>
<name>A0A1W1V5Z4_9DEIO</name>
<organism evidence="2 3">
    <name type="scientific">Deinococcus hopiensis KR-140</name>
    <dbReference type="NCBI Taxonomy" id="695939"/>
    <lineage>
        <taxon>Bacteria</taxon>
        <taxon>Thermotogati</taxon>
        <taxon>Deinococcota</taxon>
        <taxon>Deinococci</taxon>
        <taxon>Deinococcales</taxon>
        <taxon>Deinococcaceae</taxon>
        <taxon>Deinococcus</taxon>
    </lineage>
</organism>
<feature type="domain" description="Calcineurin-like phosphoesterase" evidence="1">
    <location>
        <begin position="5"/>
        <end position="138"/>
    </location>
</feature>
<evidence type="ECO:0000313" key="3">
    <source>
        <dbReference type="Proteomes" id="UP000192582"/>
    </source>
</evidence>
<sequence length="255" mass="28650">MPMQKFIAVGDVHADWDGLWAALKAASCVTPDGLPTPPVQAGVYQVVLIGDLVHPKSERDYERLTGLSRFNPRNPDHLFVAAREQVRELERLRAYQSAAPHAVHLILGNHDDAVLNTSYVLGTQAGLVHVEFDPEHGGVHLPEHLRGWMGEFLRELRVGRVQFAHVSPLPAHAYYDDLFYADHSAKRWFRESPEYVHMAGLSFGVYGHTQMERGILLDEEAGFAMIDALHTREYLELLIDSSQDSPIQSVRAVPF</sequence>
<accession>A0A1W1V5Z4</accession>
<evidence type="ECO:0000259" key="1">
    <source>
        <dbReference type="Pfam" id="PF00149"/>
    </source>
</evidence>
<dbReference type="AlphaFoldDB" id="A0A1W1V5Z4"/>